<dbReference type="SUPFAM" id="SSF48179">
    <property type="entry name" value="6-phosphogluconate dehydrogenase C-terminal domain-like"/>
    <property type="match status" value="1"/>
</dbReference>
<protein>
    <recommendedName>
        <fullName evidence="5">Pyrroline-5-carboxylate reductase</fullName>
        <ecNumber evidence="5">1.5.1.2</ecNumber>
    </recommendedName>
</protein>
<dbReference type="InterPro" id="IPR000304">
    <property type="entry name" value="Pyrroline-COOH_reductase"/>
</dbReference>
<dbReference type="Pfam" id="PF03807">
    <property type="entry name" value="F420_oxidored"/>
    <property type="match status" value="1"/>
</dbReference>
<name>A0AAI9WW73_9ASCO</name>
<dbReference type="FunFam" id="1.10.3730.10:FF:000001">
    <property type="entry name" value="Pyrroline-5-carboxylate reductase"/>
    <property type="match status" value="1"/>
</dbReference>
<dbReference type="Proteomes" id="UP001202479">
    <property type="component" value="Unassembled WGS sequence"/>
</dbReference>
<dbReference type="InterPro" id="IPR008927">
    <property type="entry name" value="6-PGluconate_DH-like_C_sf"/>
</dbReference>
<keyword evidence="6" id="KW-1133">Transmembrane helix</keyword>
<comment type="catalytic activity">
    <reaction evidence="5">
        <text>L-proline + NADP(+) = (S)-1-pyrroline-5-carboxylate + NADPH + 2 H(+)</text>
        <dbReference type="Rhea" id="RHEA:14109"/>
        <dbReference type="ChEBI" id="CHEBI:15378"/>
        <dbReference type="ChEBI" id="CHEBI:17388"/>
        <dbReference type="ChEBI" id="CHEBI:57783"/>
        <dbReference type="ChEBI" id="CHEBI:58349"/>
        <dbReference type="ChEBI" id="CHEBI:60039"/>
        <dbReference type="EC" id="1.5.1.2"/>
    </reaction>
</comment>
<comment type="caution">
    <text evidence="9">The sequence shown here is derived from an EMBL/GenBank/DDBJ whole genome shotgun (WGS) entry which is preliminary data.</text>
</comment>
<feature type="binding site" evidence="4">
    <location>
        <begin position="57"/>
        <end position="62"/>
    </location>
    <ligand>
        <name>NADP(+)</name>
        <dbReference type="ChEBI" id="CHEBI:58349"/>
    </ligand>
</feature>
<evidence type="ECO:0000256" key="2">
    <source>
        <dbReference type="ARBA" id="ARBA00022857"/>
    </source>
</evidence>
<keyword evidence="10" id="KW-1185">Reference proteome</keyword>
<keyword evidence="5" id="KW-0641">Proline biosynthesis</keyword>
<evidence type="ECO:0000259" key="8">
    <source>
        <dbReference type="Pfam" id="PF14748"/>
    </source>
</evidence>
<dbReference type="PANTHER" id="PTHR11645">
    <property type="entry name" value="PYRROLINE-5-CARBOXYLATE REDUCTASE"/>
    <property type="match status" value="1"/>
</dbReference>
<sequence length="322" mass="34902">MNIHYRAERDSGVISTSMLQHRLNSAYSLLYWSTSSLRSLVSYKTRSDMKDYTITVLGAGVMGTAVVSALLNSKFEPYPKRIILCTAKHNENNIEETFKDHEIVSFASGAKENSEAVKKADIILLGIKPFMLDQVYQEVKNSLSGEQLLISLLAGTTIAELSIFTRYVAKVMTNTPARYGCGTAAISFSPQVTKEQQDLVQKMIDTIGLTVLIPEKNMDIATSLIGSGPAFCLLMMESLIDGAVRMGMPYDIARVSAAKVMEGTAKMVLETGEHPAVLKSKVCTPGGTTIGGLLKMEDRGIRGAIARGVEEAANISASFAKK</sequence>
<dbReference type="NCBIfam" id="TIGR00112">
    <property type="entry name" value="proC"/>
    <property type="match status" value="1"/>
</dbReference>
<feature type="binding site" evidence="4">
    <location>
        <position position="113"/>
    </location>
    <ligand>
        <name>NADPH</name>
        <dbReference type="ChEBI" id="CHEBI:57783"/>
    </ligand>
</feature>
<dbReference type="Gene3D" id="3.40.50.720">
    <property type="entry name" value="NAD(P)-binding Rossmann-like Domain"/>
    <property type="match status" value="1"/>
</dbReference>
<dbReference type="AlphaFoldDB" id="A0AAI9WW73"/>
<evidence type="ECO:0000256" key="1">
    <source>
        <dbReference type="ARBA" id="ARBA00005525"/>
    </source>
</evidence>
<evidence type="ECO:0000256" key="3">
    <source>
        <dbReference type="ARBA" id="ARBA00023002"/>
    </source>
</evidence>
<gene>
    <name evidence="9" type="ORF">KGF56_004529</name>
</gene>
<evidence type="ECO:0000256" key="5">
    <source>
        <dbReference type="RuleBase" id="RU003903"/>
    </source>
</evidence>
<dbReference type="GeneID" id="73382144"/>
<dbReference type="EMBL" id="JAHUZD010000142">
    <property type="protein sequence ID" value="KAI3402648.2"/>
    <property type="molecule type" value="Genomic_DNA"/>
</dbReference>
<keyword evidence="6" id="KW-0472">Membrane</keyword>
<evidence type="ECO:0000313" key="9">
    <source>
        <dbReference type="EMBL" id="KAI3402648.2"/>
    </source>
</evidence>
<dbReference type="Pfam" id="PF14748">
    <property type="entry name" value="P5CR_dimer"/>
    <property type="match status" value="1"/>
</dbReference>
<feature type="domain" description="Pyrroline-5-carboxylate reductase dimerisation" evidence="8">
    <location>
        <begin position="215"/>
        <end position="316"/>
    </location>
</feature>
<dbReference type="SUPFAM" id="SSF51735">
    <property type="entry name" value="NAD(P)-binding Rossmann-fold domains"/>
    <property type="match status" value="1"/>
</dbReference>
<keyword evidence="5" id="KW-0028">Amino-acid biosynthesis</keyword>
<dbReference type="InterPro" id="IPR028939">
    <property type="entry name" value="P5C_Rdtase_cat_N"/>
</dbReference>
<feature type="transmembrane region" description="Helical" evidence="6">
    <location>
        <begin position="52"/>
        <end position="71"/>
    </location>
</feature>
<dbReference type="PROSITE" id="PS00521">
    <property type="entry name" value="P5CR"/>
    <property type="match status" value="1"/>
</dbReference>
<dbReference type="PIRSF" id="PIRSF000193">
    <property type="entry name" value="Pyrrol-5-carb_rd"/>
    <property type="match status" value="1"/>
</dbReference>
<accession>A0AAI9WW73</accession>
<dbReference type="InterPro" id="IPR029036">
    <property type="entry name" value="P5CR_dimer"/>
</dbReference>
<comment type="similarity">
    <text evidence="1 5">Belongs to the pyrroline-5-carboxylate reductase family.</text>
</comment>
<proteinExistence type="inferred from homology"/>
<dbReference type="RefSeq" id="XP_049178395.1">
    <property type="nucleotide sequence ID" value="XM_049325978.1"/>
</dbReference>
<organism evidence="9 10">
    <name type="scientific">Candida oxycetoniae</name>
    <dbReference type="NCBI Taxonomy" id="497107"/>
    <lineage>
        <taxon>Eukaryota</taxon>
        <taxon>Fungi</taxon>
        <taxon>Dikarya</taxon>
        <taxon>Ascomycota</taxon>
        <taxon>Saccharomycotina</taxon>
        <taxon>Pichiomycetes</taxon>
        <taxon>Debaryomycetaceae</taxon>
        <taxon>Candida/Lodderomyces clade</taxon>
        <taxon>Candida</taxon>
    </lineage>
</organism>
<comment type="pathway">
    <text evidence="5">Amino-acid biosynthesis; L-proline biosynthesis; L-proline from L-glutamate 5-semialdehyde: step 1/1.</text>
</comment>
<dbReference type="InterPro" id="IPR053790">
    <property type="entry name" value="P5CR-like_CS"/>
</dbReference>
<dbReference type="InterPro" id="IPR036291">
    <property type="entry name" value="NAD(P)-bd_dom_sf"/>
</dbReference>
<dbReference type="Gene3D" id="1.10.3730.10">
    <property type="entry name" value="ProC C-terminal domain-like"/>
    <property type="match status" value="1"/>
</dbReference>
<keyword evidence="6" id="KW-0812">Transmembrane</keyword>
<dbReference type="PANTHER" id="PTHR11645:SF0">
    <property type="entry name" value="PYRROLINE-5-CARBOXYLATE REDUCTASE 3"/>
    <property type="match status" value="1"/>
</dbReference>
<keyword evidence="3 5" id="KW-0560">Oxidoreductase</keyword>
<evidence type="ECO:0000313" key="10">
    <source>
        <dbReference type="Proteomes" id="UP001202479"/>
    </source>
</evidence>
<reference evidence="9" key="1">
    <citation type="journal article" date="2022" name="DNA Res.">
        <title>Genome analysis of five recently described species of the CUG-Ser clade uncovers Candida theae as a new hybrid lineage with pathogenic potential in the Candida parapsilosis species complex.</title>
        <authorList>
            <person name="Mixao V."/>
            <person name="Del Olmo V."/>
            <person name="Hegedusova E."/>
            <person name="Saus E."/>
            <person name="Pryszcz L."/>
            <person name="Cillingova A."/>
            <person name="Nosek J."/>
            <person name="Gabaldon T."/>
        </authorList>
    </citation>
    <scope>NUCLEOTIDE SEQUENCE</scope>
    <source>
        <strain evidence="9">CBS 10844</strain>
    </source>
</reference>
<keyword evidence="2 4" id="KW-0521">NADP</keyword>
<evidence type="ECO:0000256" key="6">
    <source>
        <dbReference type="SAM" id="Phobius"/>
    </source>
</evidence>
<evidence type="ECO:0000259" key="7">
    <source>
        <dbReference type="Pfam" id="PF03807"/>
    </source>
</evidence>
<evidence type="ECO:0000256" key="4">
    <source>
        <dbReference type="PIRSR" id="PIRSR000193-1"/>
    </source>
</evidence>
<feature type="domain" description="Pyrroline-5-carboxylate reductase catalytic N-terminal" evidence="7">
    <location>
        <begin position="53"/>
        <end position="155"/>
    </location>
</feature>
<dbReference type="EC" id="1.5.1.2" evidence="5"/>
<dbReference type="GO" id="GO:0004735">
    <property type="term" value="F:pyrroline-5-carboxylate reductase activity"/>
    <property type="evidence" value="ECO:0007669"/>
    <property type="project" value="UniProtKB-EC"/>
</dbReference>
<dbReference type="GO" id="GO:0055129">
    <property type="term" value="P:L-proline biosynthetic process"/>
    <property type="evidence" value="ECO:0007669"/>
    <property type="project" value="TreeGrafter"/>
</dbReference>
<dbReference type="HAMAP" id="MF_01925">
    <property type="entry name" value="P5C_reductase"/>
    <property type="match status" value="1"/>
</dbReference>